<protein>
    <recommendedName>
        <fullName evidence="7">Uridine 5'-monophosphate synthase</fullName>
        <ecNumber evidence="5">2.4.2.10</ecNumber>
        <ecNumber evidence="6">4.1.1.23</ecNumber>
    </recommendedName>
</protein>
<evidence type="ECO:0000256" key="14">
    <source>
        <dbReference type="ARBA" id="ARBA00051583"/>
    </source>
</evidence>
<dbReference type="CDD" id="cd06223">
    <property type="entry name" value="PRTases_typeI"/>
    <property type="match status" value="1"/>
</dbReference>
<dbReference type="EC" id="2.4.2.10" evidence="5"/>
<dbReference type="InterPro" id="IPR029057">
    <property type="entry name" value="PRTase-like"/>
</dbReference>
<feature type="binding site" evidence="19">
    <location>
        <position position="450"/>
    </location>
    <ligand>
        <name>substrate</name>
    </ligand>
</feature>
<evidence type="ECO:0000259" key="20">
    <source>
        <dbReference type="SMART" id="SM00934"/>
    </source>
</evidence>
<evidence type="ECO:0000256" key="10">
    <source>
        <dbReference type="ARBA" id="ARBA00022793"/>
    </source>
</evidence>
<feature type="active site" description="For OMPdecase activity" evidence="18">
    <location>
        <position position="313"/>
    </location>
</feature>
<dbReference type="NCBIfam" id="TIGR01740">
    <property type="entry name" value="pyrF"/>
    <property type="match status" value="1"/>
</dbReference>
<dbReference type="HAMAP" id="MF_01208">
    <property type="entry name" value="PyrE"/>
    <property type="match status" value="1"/>
</dbReference>
<keyword evidence="9" id="KW-0808">Transferase</keyword>
<feature type="binding site" evidence="19">
    <location>
        <position position="280"/>
    </location>
    <ligand>
        <name>substrate</name>
    </ligand>
</feature>
<comment type="catalytic activity">
    <reaction evidence="14">
        <text>orotidine 5'-phosphate + H(+) = UMP + CO2</text>
        <dbReference type="Rhea" id="RHEA:11596"/>
        <dbReference type="ChEBI" id="CHEBI:15378"/>
        <dbReference type="ChEBI" id="CHEBI:16526"/>
        <dbReference type="ChEBI" id="CHEBI:57538"/>
        <dbReference type="ChEBI" id="CHEBI:57865"/>
        <dbReference type="EC" id="4.1.1.23"/>
    </reaction>
    <physiologicalReaction direction="left-to-right" evidence="14">
        <dbReference type="Rhea" id="RHEA:11597"/>
    </physiologicalReaction>
</comment>
<feature type="active site" description="For OMPdecase activity" evidence="18">
    <location>
        <position position="316"/>
    </location>
</feature>
<evidence type="ECO:0000256" key="16">
    <source>
        <dbReference type="ARBA" id="ARBA00060327"/>
    </source>
</evidence>
<dbReference type="NCBIfam" id="TIGR00336">
    <property type="entry name" value="pyrE"/>
    <property type="match status" value="1"/>
</dbReference>
<gene>
    <name evidence="21" type="ORF">KP79_PYT00498</name>
</gene>
<dbReference type="PANTHER" id="PTHR19278:SF9">
    <property type="entry name" value="URIDINE 5'-MONOPHOSPHATE SYNTHASE"/>
    <property type="match status" value="1"/>
</dbReference>
<evidence type="ECO:0000256" key="18">
    <source>
        <dbReference type="PIRSR" id="PIRSR614732-1"/>
    </source>
</evidence>
<keyword evidence="22" id="KW-1185">Reference proteome</keyword>
<dbReference type="AlphaFoldDB" id="A0A210QWK7"/>
<dbReference type="InterPro" id="IPR000836">
    <property type="entry name" value="PRTase_dom"/>
</dbReference>
<dbReference type="EMBL" id="NEDP02001510">
    <property type="protein sequence ID" value="OWF53076.1"/>
    <property type="molecule type" value="Genomic_DNA"/>
</dbReference>
<keyword evidence="12" id="KW-0456">Lyase</keyword>
<comment type="similarity">
    <text evidence="4">In the C-terminal section; belongs to the OMP decarboxylase family.</text>
</comment>
<dbReference type="SMART" id="SM00934">
    <property type="entry name" value="OMPdecase"/>
    <property type="match status" value="1"/>
</dbReference>
<feature type="binding site" evidence="19">
    <location>
        <position position="371"/>
    </location>
    <ligand>
        <name>substrate</name>
    </ligand>
</feature>
<evidence type="ECO:0000313" key="21">
    <source>
        <dbReference type="EMBL" id="OWF53076.1"/>
    </source>
</evidence>
<evidence type="ECO:0000313" key="22">
    <source>
        <dbReference type="Proteomes" id="UP000242188"/>
    </source>
</evidence>
<evidence type="ECO:0000256" key="5">
    <source>
        <dbReference type="ARBA" id="ARBA00011971"/>
    </source>
</evidence>
<dbReference type="SUPFAM" id="SSF51366">
    <property type="entry name" value="Ribulose-phoshate binding barrel"/>
    <property type="match status" value="1"/>
</dbReference>
<dbReference type="PANTHER" id="PTHR19278">
    <property type="entry name" value="OROTATE PHOSPHORIBOSYLTRANSFERASE"/>
    <property type="match status" value="1"/>
</dbReference>
<dbReference type="SUPFAM" id="SSF53271">
    <property type="entry name" value="PRTase-like"/>
    <property type="match status" value="1"/>
</dbReference>
<keyword evidence="8" id="KW-0328">Glycosyltransferase</keyword>
<dbReference type="PROSITE" id="PS00156">
    <property type="entry name" value="OMPDECASE"/>
    <property type="match status" value="1"/>
</dbReference>
<dbReference type="Proteomes" id="UP000242188">
    <property type="component" value="Unassembled WGS sequence"/>
</dbReference>
<comment type="function">
    <text evidence="16">Bifunctional enzyme catalyzing the last two steps of de novo pyrimidine biosynthesis, orotate phosphoribosyltransferase (OPRT), which converts orotate to orotidine-5'-monophosphate (OMP), and orotidine-5'-monophosphate decarboxylase (ODC), the terminal enzymatic reaction that decarboxylates OMP to uridine monophosphate (UMP).</text>
</comment>
<keyword evidence="11" id="KW-0665">Pyrimidine biosynthesis</keyword>
<evidence type="ECO:0000256" key="3">
    <source>
        <dbReference type="ARBA" id="ARBA00006221"/>
    </source>
</evidence>
<comment type="pathway">
    <text evidence="2">Pyrimidine metabolism; UMP biosynthesis via de novo pathway; UMP from orotate: step 1/2.</text>
</comment>
<dbReference type="InterPro" id="IPR004467">
    <property type="entry name" value="Or_phspho_trans_dom"/>
</dbReference>
<dbReference type="GO" id="GO:0004590">
    <property type="term" value="F:orotidine-5'-phosphate decarboxylase activity"/>
    <property type="evidence" value="ECO:0007669"/>
    <property type="project" value="UniProtKB-EC"/>
</dbReference>
<feature type="domain" description="Orotidine 5'-phosphate decarboxylase" evidence="20">
    <location>
        <begin position="252"/>
        <end position="465"/>
    </location>
</feature>
<comment type="caution">
    <text evidence="21">The sequence shown here is derived from an EMBL/GenBank/DDBJ whole genome shotgun (WGS) entry which is preliminary data.</text>
</comment>
<dbReference type="GO" id="GO:0004588">
    <property type="term" value="F:orotate phosphoribosyltransferase activity"/>
    <property type="evidence" value="ECO:0007669"/>
    <property type="project" value="UniProtKB-EC"/>
</dbReference>
<dbReference type="GO" id="GO:0006207">
    <property type="term" value="P:'de novo' pyrimidine nucleobase biosynthetic process"/>
    <property type="evidence" value="ECO:0007669"/>
    <property type="project" value="InterPro"/>
</dbReference>
<dbReference type="STRING" id="6573.A0A210QWK7"/>
<comment type="catalytic activity">
    <reaction evidence="15">
        <text>orotidine 5'-phosphate + diphosphate = orotate + 5-phospho-alpha-D-ribose 1-diphosphate</text>
        <dbReference type="Rhea" id="RHEA:10380"/>
        <dbReference type="ChEBI" id="CHEBI:30839"/>
        <dbReference type="ChEBI" id="CHEBI:33019"/>
        <dbReference type="ChEBI" id="CHEBI:57538"/>
        <dbReference type="ChEBI" id="CHEBI:58017"/>
        <dbReference type="EC" id="2.4.2.10"/>
    </reaction>
    <physiologicalReaction direction="right-to-left" evidence="15">
        <dbReference type="Rhea" id="RHEA:10382"/>
    </physiologicalReaction>
</comment>
<evidence type="ECO:0000256" key="15">
    <source>
        <dbReference type="ARBA" id="ARBA00051700"/>
    </source>
</evidence>
<feature type="binding site" evidence="19">
    <location>
        <position position="258"/>
    </location>
    <ligand>
        <name>substrate</name>
    </ligand>
</feature>
<dbReference type="OrthoDB" id="10263753at2759"/>
<dbReference type="InterPro" id="IPR023031">
    <property type="entry name" value="OPRT"/>
</dbReference>
<comment type="similarity">
    <text evidence="3">In the N-terminal section; belongs to the purine/pyrimidine phosphoribosyltransferase family.</text>
</comment>
<evidence type="ECO:0000256" key="8">
    <source>
        <dbReference type="ARBA" id="ARBA00022676"/>
    </source>
</evidence>
<evidence type="ECO:0000256" key="13">
    <source>
        <dbReference type="ARBA" id="ARBA00023268"/>
    </source>
</evidence>
<dbReference type="GO" id="GO:0044205">
    <property type="term" value="P:'de novo' UMP biosynthetic process"/>
    <property type="evidence" value="ECO:0007669"/>
    <property type="project" value="UniProtKB-UniPathway"/>
</dbReference>
<evidence type="ECO:0000256" key="4">
    <source>
        <dbReference type="ARBA" id="ARBA00009769"/>
    </source>
</evidence>
<comment type="subunit">
    <text evidence="17">Homodimer; dimerization is required for enzymatic activity.</text>
</comment>
<reference evidence="21 22" key="1">
    <citation type="journal article" date="2017" name="Nat. Ecol. Evol.">
        <title>Scallop genome provides insights into evolution of bilaterian karyotype and development.</title>
        <authorList>
            <person name="Wang S."/>
            <person name="Zhang J."/>
            <person name="Jiao W."/>
            <person name="Li J."/>
            <person name="Xun X."/>
            <person name="Sun Y."/>
            <person name="Guo X."/>
            <person name="Huan P."/>
            <person name="Dong B."/>
            <person name="Zhang L."/>
            <person name="Hu X."/>
            <person name="Sun X."/>
            <person name="Wang J."/>
            <person name="Zhao C."/>
            <person name="Wang Y."/>
            <person name="Wang D."/>
            <person name="Huang X."/>
            <person name="Wang R."/>
            <person name="Lv J."/>
            <person name="Li Y."/>
            <person name="Zhang Z."/>
            <person name="Liu B."/>
            <person name="Lu W."/>
            <person name="Hui Y."/>
            <person name="Liang J."/>
            <person name="Zhou Z."/>
            <person name="Hou R."/>
            <person name="Li X."/>
            <person name="Liu Y."/>
            <person name="Li H."/>
            <person name="Ning X."/>
            <person name="Lin Y."/>
            <person name="Zhao L."/>
            <person name="Xing Q."/>
            <person name="Dou J."/>
            <person name="Li Y."/>
            <person name="Mao J."/>
            <person name="Guo H."/>
            <person name="Dou H."/>
            <person name="Li T."/>
            <person name="Mu C."/>
            <person name="Jiang W."/>
            <person name="Fu Q."/>
            <person name="Fu X."/>
            <person name="Miao Y."/>
            <person name="Liu J."/>
            <person name="Yu Q."/>
            <person name="Li R."/>
            <person name="Liao H."/>
            <person name="Li X."/>
            <person name="Kong Y."/>
            <person name="Jiang Z."/>
            <person name="Chourrout D."/>
            <person name="Li R."/>
            <person name="Bao Z."/>
        </authorList>
    </citation>
    <scope>NUCLEOTIDE SEQUENCE [LARGE SCALE GENOMIC DNA]</scope>
    <source>
        <strain evidence="21 22">PY_sf001</strain>
    </source>
</reference>
<dbReference type="Gene3D" id="3.40.50.2020">
    <property type="match status" value="1"/>
</dbReference>
<dbReference type="UniPathway" id="UPA00070">
    <property type="reaction ID" value="UER00119"/>
</dbReference>
<evidence type="ECO:0000256" key="2">
    <source>
        <dbReference type="ARBA" id="ARBA00004889"/>
    </source>
</evidence>
<evidence type="ECO:0000256" key="9">
    <source>
        <dbReference type="ARBA" id="ARBA00022679"/>
    </source>
</evidence>
<keyword evidence="13" id="KW-0511">Multifunctional enzyme</keyword>
<dbReference type="CDD" id="cd04725">
    <property type="entry name" value="OMP_decarboxylase_like"/>
    <property type="match status" value="1"/>
</dbReference>
<comment type="pathway">
    <text evidence="1">Pyrimidine metabolism; UMP biosynthesis via de novo pathway; UMP from orotate: step 2/2.</text>
</comment>
<evidence type="ECO:0000256" key="1">
    <source>
        <dbReference type="ARBA" id="ARBA00004861"/>
    </source>
</evidence>
<dbReference type="Pfam" id="PF00215">
    <property type="entry name" value="OMPdecase"/>
    <property type="match status" value="1"/>
</dbReference>
<dbReference type="FunFam" id="3.20.20.70:FF:000092">
    <property type="entry name" value="Uridine monophosphate synthetase"/>
    <property type="match status" value="1"/>
</dbReference>
<dbReference type="Gene3D" id="3.20.20.70">
    <property type="entry name" value="Aldolase class I"/>
    <property type="match status" value="1"/>
</dbReference>
<proteinExistence type="inferred from homology"/>
<dbReference type="InterPro" id="IPR014732">
    <property type="entry name" value="OMPdecase"/>
</dbReference>
<sequence>MASQETNIDNFIVKLFEIEAIKFGTFKLKSGIESPVYFDLRVIVSFPDVMNQVAALMWEAIERSGCKFKSICGVPYTALPIATCICVQNNYPMLIRRKEAKDYGTRRMIEGRYDDGDICLIVEDVVTSGSSVRETAQSLQAEKVKVTDAIVLLDREQGGKTALEREGIKLYSVITLSQVLSTLQRMNKLDSDIVDRTIQFIQDNRFDGPAADSKASNGSSIQKVMSHKERAVKCCHPLVRSLYSIMNDKETNLCMSVDFTSSEDLLQLVDKVGPHVCLVKTHIDMLEDFTTDVTQQLQRLAHKHNFLIFEDRKFGDIGKTVHTQYQGGMYKISSWAHITNAHPVPGPGIVSALAEVGKPLGRGCLMVAEMSSSGNLATGEYTKAAVKMAETNKDFVIGFISQSRLSADPDLVHMTPGIKIQMGGDSLGQQYVTPKMAITERGADVIIVGRGITGVSDPVGAAKEYKQAGYSAYLNTLNH</sequence>
<dbReference type="InterPro" id="IPR013785">
    <property type="entry name" value="Aldolase_TIM"/>
</dbReference>
<evidence type="ECO:0000256" key="6">
    <source>
        <dbReference type="ARBA" id="ARBA00012321"/>
    </source>
</evidence>
<evidence type="ECO:0000256" key="19">
    <source>
        <dbReference type="PIRSR" id="PIRSR614732-2"/>
    </source>
</evidence>
<feature type="binding site" evidence="19">
    <location>
        <position position="429"/>
    </location>
    <ligand>
        <name>substrate</name>
    </ligand>
</feature>
<dbReference type="InterPro" id="IPR018089">
    <property type="entry name" value="OMPdecase_AS"/>
</dbReference>
<accession>A0A210QWK7</accession>
<feature type="binding site" evidence="19">
    <location>
        <position position="449"/>
    </location>
    <ligand>
        <name>substrate</name>
    </ligand>
</feature>
<evidence type="ECO:0000256" key="11">
    <source>
        <dbReference type="ARBA" id="ARBA00022975"/>
    </source>
</evidence>
<name>A0A210QWK7_MIZYE</name>
<dbReference type="InterPro" id="IPR001754">
    <property type="entry name" value="OMPdeCOase_dom"/>
</dbReference>
<dbReference type="InterPro" id="IPR011060">
    <property type="entry name" value="RibuloseP-bd_barrel"/>
</dbReference>
<dbReference type="NCBIfam" id="NF010382">
    <property type="entry name" value="PRK13809.1"/>
    <property type="match status" value="1"/>
</dbReference>
<keyword evidence="10" id="KW-0210">Decarboxylase</keyword>
<organism evidence="21 22">
    <name type="scientific">Mizuhopecten yessoensis</name>
    <name type="common">Japanese scallop</name>
    <name type="synonym">Patinopecten yessoensis</name>
    <dbReference type="NCBI Taxonomy" id="6573"/>
    <lineage>
        <taxon>Eukaryota</taxon>
        <taxon>Metazoa</taxon>
        <taxon>Spiralia</taxon>
        <taxon>Lophotrochozoa</taxon>
        <taxon>Mollusca</taxon>
        <taxon>Bivalvia</taxon>
        <taxon>Autobranchia</taxon>
        <taxon>Pteriomorphia</taxon>
        <taxon>Pectinida</taxon>
        <taxon>Pectinoidea</taxon>
        <taxon>Pectinidae</taxon>
        <taxon>Mizuhopecten</taxon>
    </lineage>
</organism>
<feature type="active site" description="For OMPdecase activity" evidence="18">
    <location>
        <position position="311"/>
    </location>
</feature>
<dbReference type="FunFam" id="3.40.50.2020:FF:000025">
    <property type="entry name" value="Uridine monophosphate synthetase"/>
    <property type="match status" value="1"/>
</dbReference>
<evidence type="ECO:0000256" key="12">
    <source>
        <dbReference type="ARBA" id="ARBA00023239"/>
    </source>
</evidence>
<evidence type="ECO:0000256" key="7">
    <source>
        <dbReference type="ARBA" id="ARBA00015047"/>
    </source>
</evidence>
<dbReference type="EC" id="4.1.1.23" evidence="6"/>
<evidence type="ECO:0000256" key="17">
    <source>
        <dbReference type="ARBA" id="ARBA00063898"/>
    </source>
</evidence>